<dbReference type="EMBL" id="PDND01000038">
    <property type="protein sequence ID" value="PGH34543.1"/>
    <property type="molecule type" value="Genomic_DNA"/>
</dbReference>
<proteinExistence type="predicted"/>
<evidence type="ECO:0000313" key="2">
    <source>
        <dbReference type="Proteomes" id="UP000226031"/>
    </source>
</evidence>
<protein>
    <submittedName>
        <fullName evidence="1">Uncharacterized protein</fullName>
    </submittedName>
</protein>
<evidence type="ECO:0000313" key="1">
    <source>
        <dbReference type="EMBL" id="PGH34543.1"/>
    </source>
</evidence>
<comment type="caution">
    <text evidence="1">The sequence shown here is derived from an EMBL/GenBank/DDBJ whole genome shotgun (WGS) entry which is preliminary data.</text>
</comment>
<gene>
    <name evidence="1" type="ORF">GX50_02626</name>
</gene>
<accession>A0A2B7ZMZ5</accession>
<organism evidence="1 2">
    <name type="scientific">[Emmonsia] crescens</name>
    <dbReference type="NCBI Taxonomy" id="73230"/>
    <lineage>
        <taxon>Eukaryota</taxon>
        <taxon>Fungi</taxon>
        <taxon>Dikarya</taxon>
        <taxon>Ascomycota</taxon>
        <taxon>Pezizomycotina</taxon>
        <taxon>Eurotiomycetes</taxon>
        <taxon>Eurotiomycetidae</taxon>
        <taxon>Onygenales</taxon>
        <taxon>Ajellomycetaceae</taxon>
        <taxon>Emergomyces</taxon>
    </lineage>
</organism>
<keyword evidence="2" id="KW-1185">Reference proteome</keyword>
<dbReference type="Proteomes" id="UP000226031">
    <property type="component" value="Unassembled WGS sequence"/>
</dbReference>
<dbReference type="AlphaFoldDB" id="A0A2B7ZMZ5"/>
<sequence>MPHLPSILPSISSNRLPLPTPLSPRLRLAFHISFDAGHHTDCFDVWFLLLNDLVVPRRNNTADIQCQSQCKYGFLLHLLEHGNGHSSKHERDVDGDVKMIDTFDRRDKNNSSSSSSNNNTLERALDEILHEI</sequence>
<reference evidence="1 2" key="1">
    <citation type="submission" date="2017-10" db="EMBL/GenBank/DDBJ databases">
        <title>Comparative genomics in systemic dimorphic fungi from Ajellomycetaceae.</title>
        <authorList>
            <person name="Munoz J.F."/>
            <person name="Mcewen J.G."/>
            <person name="Clay O.K."/>
            <person name="Cuomo C.A."/>
        </authorList>
    </citation>
    <scope>NUCLEOTIDE SEQUENCE [LARGE SCALE GENOMIC DNA]</scope>
    <source>
        <strain evidence="1 2">UAMH4076</strain>
    </source>
</reference>
<name>A0A2B7ZMZ5_9EURO</name>